<dbReference type="RefSeq" id="WP_262977100.1">
    <property type="nucleotide sequence ID" value="NZ_CAMAPB010000047.1"/>
</dbReference>
<proteinExistence type="predicted"/>
<dbReference type="Proteomes" id="UP001152447">
    <property type="component" value="Unassembled WGS sequence"/>
</dbReference>
<sequence>MPKEVLDILDTAVKIGLGALISGTTTYYLTKLNNRNSLLKEQRDYSSLLQKERREKRAKLAEQCIENLDPFFTAFSNFLASIDGAVKSGNLSQEKINPKSESYKFISQYDKKLTDSRVHYHACISKLNLIGFKESRIALNLIIKHEGRIRETIMFNKIPPTQDDINLYMSKYQKLKDSFYEKLNNEFDDIFINVTDN</sequence>
<dbReference type="AlphaFoldDB" id="A0A9W4R297"/>
<evidence type="ECO:0000313" key="1">
    <source>
        <dbReference type="EMBL" id="CAH9063135.1"/>
    </source>
</evidence>
<comment type="caution">
    <text evidence="1">The sequence shown here is derived from an EMBL/GenBank/DDBJ whole genome shotgun (WGS) entry which is preliminary data.</text>
</comment>
<protein>
    <submittedName>
        <fullName evidence="1">Uncharacterized protein</fullName>
    </submittedName>
</protein>
<keyword evidence="2" id="KW-1185">Reference proteome</keyword>
<gene>
    <name evidence="1" type="ORF">PSEHALCIP103_02852</name>
</gene>
<reference evidence="1" key="1">
    <citation type="submission" date="2022-07" db="EMBL/GenBank/DDBJ databases">
        <authorList>
            <person name="Criscuolo A."/>
        </authorList>
    </citation>
    <scope>NUCLEOTIDE SEQUENCE</scope>
    <source>
        <strain evidence="1">CIP103197</strain>
    </source>
</reference>
<organism evidence="1 2">
    <name type="scientific">Pseudoalteromonas haloplanktis</name>
    <name type="common">Alteromonas haloplanktis</name>
    <dbReference type="NCBI Taxonomy" id="228"/>
    <lineage>
        <taxon>Bacteria</taxon>
        <taxon>Pseudomonadati</taxon>
        <taxon>Pseudomonadota</taxon>
        <taxon>Gammaproteobacteria</taxon>
        <taxon>Alteromonadales</taxon>
        <taxon>Pseudoalteromonadaceae</taxon>
        <taxon>Pseudoalteromonas</taxon>
    </lineage>
</organism>
<accession>A0A9W4R297</accession>
<name>A0A9W4R297_PSEHA</name>
<evidence type="ECO:0000313" key="2">
    <source>
        <dbReference type="Proteomes" id="UP001152447"/>
    </source>
</evidence>
<dbReference type="EMBL" id="CAMAPB010000047">
    <property type="protein sequence ID" value="CAH9063135.1"/>
    <property type="molecule type" value="Genomic_DNA"/>
</dbReference>